<dbReference type="InParanoid" id="A0A4W3HWB3"/>
<keyword evidence="2" id="KW-1185">Reference proteome</keyword>
<reference evidence="1" key="5">
    <citation type="submission" date="2025-09" db="UniProtKB">
        <authorList>
            <consortium name="Ensembl"/>
        </authorList>
    </citation>
    <scope>IDENTIFICATION</scope>
</reference>
<dbReference type="InterPro" id="IPR042407">
    <property type="entry name" value="NCBP2-AS2"/>
</dbReference>
<reference evidence="1" key="4">
    <citation type="submission" date="2025-08" db="UniProtKB">
        <authorList>
            <consortium name="Ensembl"/>
        </authorList>
    </citation>
    <scope>IDENTIFICATION</scope>
</reference>
<protein>
    <submittedName>
        <fullName evidence="1">NCBP2 antisense 2 (head to head)</fullName>
    </submittedName>
</protein>
<name>A0A4W3HWB3_CALMI</name>
<dbReference type="PANTHER" id="PTHR41161">
    <property type="entry name" value="PROTEIN NCBP2AS2"/>
    <property type="match status" value="1"/>
</dbReference>
<dbReference type="Proteomes" id="UP000314986">
    <property type="component" value="Unassembled WGS sequence"/>
</dbReference>
<dbReference type="Ensembl" id="ENSCMIT00000019941.1">
    <property type="protein sequence ID" value="ENSCMIP00000019575.1"/>
    <property type="gene ID" value="ENSCMIG00000009113.1"/>
</dbReference>
<dbReference type="AlphaFoldDB" id="A0A4W3HWB3"/>
<dbReference type="PANTHER" id="PTHR41161:SF1">
    <property type="entry name" value="PROTEIN NCBP2AS2"/>
    <property type="match status" value="1"/>
</dbReference>
<dbReference type="OrthoDB" id="5950777at2759"/>
<dbReference type="OMA" id="YNITHMA"/>
<reference evidence="2" key="2">
    <citation type="journal article" date="2007" name="PLoS Biol.">
        <title>Survey sequencing and comparative analysis of the elephant shark (Callorhinchus milii) genome.</title>
        <authorList>
            <person name="Venkatesh B."/>
            <person name="Kirkness E.F."/>
            <person name="Loh Y.H."/>
            <person name="Halpern A.L."/>
            <person name="Lee A.P."/>
            <person name="Johnson J."/>
            <person name="Dandona N."/>
            <person name="Viswanathan L.D."/>
            <person name="Tay A."/>
            <person name="Venter J.C."/>
            <person name="Strausberg R.L."/>
            <person name="Brenner S."/>
        </authorList>
    </citation>
    <scope>NUCLEOTIDE SEQUENCE [LARGE SCALE GENOMIC DNA]</scope>
</reference>
<organism evidence="1 2">
    <name type="scientific">Callorhinchus milii</name>
    <name type="common">Ghost shark</name>
    <dbReference type="NCBI Taxonomy" id="7868"/>
    <lineage>
        <taxon>Eukaryota</taxon>
        <taxon>Metazoa</taxon>
        <taxon>Chordata</taxon>
        <taxon>Craniata</taxon>
        <taxon>Vertebrata</taxon>
        <taxon>Chondrichthyes</taxon>
        <taxon>Holocephali</taxon>
        <taxon>Chimaeriformes</taxon>
        <taxon>Callorhinchidae</taxon>
        <taxon>Callorhinchus</taxon>
    </lineage>
</organism>
<evidence type="ECO:0000313" key="2">
    <source>
        <dbReference type="Proteomes" id="UP000314986"/>
    </source>
</evidence>
<reference evidence="2" key="1">
    <citation type="journal article" date="2006" name="Science">
        <title>Ancient noncoding elements conserved in the human genome.</title>
        <authorList>
            <person name="Venkatesh B."/>
            <person name="Kirkness E.F."/>
            <person name="Loh Y.H."/>
            <person name="Halpern A.L."/>
            <person name="Lee A.P."/>
            <person name="Johnson J."/>
            <person name="Dandona N."/>
            <person name="Viswanathan L.D."/>
            <person name="Tay A."/>
            <person name="Venter J.C."/>
            <person name="Strausberg R.L."/>
            <person name="Brenner S."/>
        </authorList>
    </citation>
    <scope>NUCLEOTIDE SEQUENCE [LARGE SCALE GENOMIC DNA]</scope>
</reference>
<reference evidence="2" key="3">
    <citation type="journal article" date="2014" name="Nature">
        <title>Elephant shark genome provides unique insights into gnathostome evolution.</title>
        <authorList>
            <consortium name="International Elephant Shark Genome Sequencing Consortium"/>
            <person name="Venkatesh B."/>
            <person name="Lee A.P."/>
            <person name="Ravi V."/>
            <person name="Maurya A.K."/>
            <person name="Lian M.M."/>
            <person name="Swann J.B."/>
            <person name="Ohta Y."/>
            <person name="Flajnik M.F."/>
            <person name="Sutoh Y."/>
            <person name="Kasahara M."/>
            <person name="Hoon S."/>
            <person name="Gangu V."/>
            <person name="Roy S.W."/>
            <person name="Irimia M."/>
            <person name="Korzh V."/>
            <person name="Kondrychyn I."/>
            <person name="Lim Z.W."/>
            <person name="Tay B.H."/>
            <person name="Tohari S."/>
            <person name="Kong K.W."/>
            <person name="Ho S."/>
            <person name="Lorente-Galdos B."/>
            <person name="Quilez J."/>
            <person name="Marques-Bonet T."/>
            <person name="Raney B.J."/>
            <person name="Ingham P.W."/>
            <person name="Tay A."/>
            <person name="Hillier L.W."/>
            <person name="Minx P."/>
            <person name="Boehm T."/>
            <person name="Wilson R.K."/>
            <person name="Brenner S."/>
            <person name="Warren W.C."/>
        </authorList>
    </citation>
    <scope>NUCLEOTIDE SEQUENCE [LARGE SCALE GENOMIC DNA]</scope>
</reference>
<accession>A0A4W3HWB3</accession>
<gene>
    <name evidence="1" type="primary">ncbp2as2</name>
</gene>
<sequence>MVVRRLLATLLNNAQLVERLSETRVIRRAAQITAYAIARLQLGGHDAAEKLRRSETMRQVRDGALRPGDLGELSRRASRLRDTFVREVKRGWTEKK</sequence>
<proteinExistence type="predicted"/>
<evidence type="ECO:0000313" key="1">
    <source>
        <dbReference type="Ensembl" id="ENSCMIP00000019575.1"/>
    </source>
</evidence>
<dbReference type="GeneTree" id="ENSGT00390000001143"/>